<feature type="domain" description="CUB" evidence="6">
    <location>
        <begin position="124"/>
        <end position="236"/>
    </location>
</feature>
<feature type="domain" description="Fibrinogen C-terminal" evidence="7">
    <location>
        <begin position="839"/>
        <end position="1068"/>
    </location>
</feature>
<feature type="domain" description="CUB" evidence="6">
    <location>
        <begin position="491"/>
        <end position="603"/>
    </location>
</feature>
<dbReference type="InterPro" id="IPR020837">
    <property type="entry name" value="Fibrinogen_CS"/>
</dbReference>
<dbReference type="Gene3D" id="2.60.120.290">
    <property type="entry name" value="Spermadhesin, CUB domain"/>
    <property type="match status" value="6"/>
</dbReference>
<protein>
    <submittedName>
        <fullName evidence="9">Uncharacterized protein</fullName>
    </submittedName>
</protein>
<dbReference type="PANTHER" id="PTHR24251:SF30">
    <property type="entry name" value="MEMBRANE FRIZZLED-RELATED PROTEIN"/>
    <property type="match status" value="1"/>
</dbReference>
<keyword evidence="2" id="KW-1015">Disulfide bond</keyword>
<feature type="region of interest" description="Disordered" evidence="4">
    <location>
        <begin position="24"/>
        <end position="56"/>
    </location>
</feature>
<evidence type="ECO:0000259" key="6">
    <source>
        <dbReference type="PROSITE" id="PS01180"/>
    </source>
</evidence>
<dbReference type="InterPro" id="IPR035914">
    <property type="entry name" value="Sperma_CUB_dom_sf"/>
</dbReference>
<feature type="domain" description="CUB" evidence="6">
    <location>
        <begin position="241"/>
        <end position="355"/>
    </location>
</feature>
<feature type="compositionally biased region" description="Polar residues" evidence="4">
    <location>
        <begin position="24"/>
        <end position="50"/>
    </location>
</feature>
<dbReference type="PROSITE" id="PS01180">
    <property type="entry name" value="CUB"/>
    <property type="match status" value="6"/>
</dbReference>
<proteinExistence type="predicted"/>
<dbReference type="Pfam" id="PF00431">
    <property type="entry name" value="CUB"/>
    <property type="match status" value="6"/>
</dbReference>
<feature type="domain" description="CUB" evidence="6">
    <location>
        <begin position="360"/>
        <end position="472"/>
    </location>
</feature>
<dbReference type="InterPro" id="IPR000859">
    <property type="entry name" value="CUB_dom"/>
</dbReference>
<dbReference type="PROSITE" id="PS00514">
    <property type="entry name" value="FIBRINOGEN_C_1"/>
    <property type="match status" value="1"/>
</dbReference>
<dbReference type="SUPFAM" id="SSF49854">
    <property type="entry name" value="Spermadhesin, CUB domain"/>
    <property type="match status" value="6"/>
</dbReference>
<organism evidence="8 9">
    <name type="scientific">Plectus sambesii</name>
    <dbReference type="NCBI Taxonomy" id="2011161"/>
    <lineage>
        <taxon>Eukaryota</taxon>
        <taxon>Metazoa</taxon>
        <taxon>Ecdysozoa</taxon>
        <taxon>Nematoda</taxon>
        <taxon>Chromadorea</taxon>
        <taxon>Plectida</taxon>
        <taxon>Plectina</taxon>
        <taxon>Plectoidea</taxon>
        <taxon>Plectidae</taxon>
        <taxon>Plectus</taxon>
    </lineage>
</organism>
<comment type="caution">
    <text evidence="3">Lacks conserved residue(s) required for the propagation of feature annotation.</text>
</comment>
<dbReference type="Gene3D" id="3.90.215.10">
    <property type="entry name" value="Gamma Fibrinogen, chain A, domain 1"/>
    <property type="match status" value="1"/>
</dbReference>
<dbReference type="InterPro" id="IPR002181">
    <property type="entry name" value="Fibrinogen_a/b/g_C_dom"/>
</dbReference>
<dbReference type="PANTHER" id="PTHR24251">
    <property type="entry name" value="OVOCHYMASE-RELATED"/>
    <property type="match status" value="1"/>
</dbReference>
<feature type="domain" description="CUB" evidence="6">
    <location>
        <begin position="725"/>
        <end position="837"/>
    </location>
</feature>
<evidence type="ECO:0000256" key="4">
    <source>
        <dbReference type="SAM" id="MobiDB-lite"/>
    </source>
</evidence>
<dbReference type="InterPro" id="IPR036056">
    <property type="entry name" value="Fibrinogen-like_C"/>
</dbReference>
<dbReference type="WBParaSite" id="PSAMB.scaffold1263size33697.g12111.t1">
    <property type="protein sequence ID" value="PSAMB.scaffold1263size33697.g12111.t1"/>
    <property type="gene ID" value="PSAMB.scaffold1263size33697.g12111"/>
</dbReference>
<keyword evidence="8" id="KW-1185">Reference proteome</keyword>
<dbReference type="SMART" id="SM00042">
    <property type="entry name" value="CUB"/>
    <property type="match status" value="6"/>
</dbReference>
<feature type="transmembrane region" description="Helical" evidence="5">
    <location>
        <begin position="67"/>
        <end position="88"/>
    </location>
</feature>
<dbReference type="SMART" id="SM00186">
    <property type="entry name" value="FBG"/>
    <property type="match status" value="1"/>
</dbReference>
<reference evidence="9" key="1">
    <citation type="submission" date="2022-11" db="UniProtKB">
        <authorList>
            <consortium name="WormBaseParasite"/>
        </authorList>
    </citation>
    <scope>IDENTIFICATION</scope>
</reference>
<dbReference type="Proteomes" id="UP000887566">
    <property type="component" value="Unplaced"/>
</dbReference>
<dbReference type="AlphaFoldDB" id="A0A914UV49"/>
<keyword evidence="1" id="KW-0677">Repeat</keyword>
<evidence type="ECO:0000256" key="2">
    <source>
        <dbReference type="ARBA" id="ARBA00023157"/>
    </source>
</evidence>
<dbReference type="SUPFAM" id="SSF56496">
    <property type="entry name" value="Fibrinogen C-terminal domain-like"/>
    <property type="match status" value="1"/>
</dbReference>
<sequence>MKKYRAFGNNDNFASSEIYRAPTANSANSSRNGNDNSSVELSPLTPSTRISAKRQPSRTNKKYRWDVILICIGLILSFAAIILAIIILSKKNTPEGPQNRNINYMSTTSFPNVYTTQRPGPSVCPPSQYSGLRGVLLSPGFSTNQYYGANLNCIYQVTVQANCTILLTVSSFLTELTYDKLFIYDGSNIISPLLAEWSGIIAAGRRVESTGNTLTAKFVTDGSSSHAGFSISYSQSDRPVCPPSNYSEPTGVLLSPGFSTNQNYGINMSCMYHISAPANYTILITVNSFVTEADYDKLYVYDGPNTASPLLAMWSGIFYLYGSRQLESTGNTLTANFVTDGSNNQAGFSIRYSQSKKVVCLPSNYSGPDGVLLSPGFSTNQNYRINMSCIYQVTVPANYMVRLTVNSFMTEVDHDKLFIYDGSSTASTLLAEWTGRVATGRQLQSTGNTLTAQFTTDYSTNQAGFSIRYSQTNTILLTTLPPTSPPRISVCFPTQYSGPDGVLLSPGFSTNQIYRAFINCMCHITVPEGYMILLTVNSFMTEEHIDRLYIYDGSSTASPLLATWSGRIAAGRQLQSSENTLTAKFTTDYSVHYAGFSIRYSQTNRTVCLPSNHSGPDGVLLSPGFSTNQNYDINTNCMYHIGVPTNYTILLTVNSFATEPDNDKLYIYDGSNTTSPLLAMWSGIIAAGRQLESTENTLTAHFITDYSTNQAGFSIRYSQTNRTVCLPSNYSGPDGFLLSPGFSTNKNYRNNMSCIYQVIVPEKYTILLTVNSFATEPDNDKLYIYDGSNTTSPLLATWSGTFTAGMQLESTENTLTAQFVTDGSNNQAGFSIIYSQLKTENVTFPKDCRELHQKNSSLPSGVYLLKPRGLPAFNAYCEMETDGGGWTVFQRRIDANISFYDKTWNEYKVGFNNGLDKNLWLGNDIIHVLSTKDSNVELRIDFWGDQTPYSSKPNGYWWEKHTNFSIEDETKFYKLHISSSLTGNATTNARNGIFWSNGFAFSTIDAIREANSRCSVFQLGGWWLDDCTSSSLNGKYVPTRLGDGFFFWKDDNNVIHPKQSRMMLRSLI</sequence>
<keyword evidence="5" id="KW-1133">Transmembrane helix</keyword>
<accession>A0A914UV49</accession>
<dbReference type="InterPro" id="IPR014716">
    <property type="entry name" value="Fibrinogen_a/b/g_C_1"/>
</dbReference>
<name>A0A914UV49_9BILA</name>
<dbReference type="PROSITE" id="PS51406">
    <property type="entry name" value="FIBRINOGEN_C_2"/>
    <property type="match status" value="1"/>
</dbReference>
<evidence type="ECO:0000256" key="3">
    <source>
        <dbReference type="PROSITE-ProRule" id="PRU00059"/>
    </source>
</evidence>
<keyword evidence="5" id="KW-0812">Transmembrane</keyword>
<dbReference type="CDD" id="cd00041">
    <property type="entry name" value="CUB"/>
    <property type="match status" value="6"/>
</dbReference>
<evidence type="ECO:0000313" key="9">
    <source>
        <dbReference type="WBParaSite" id="PSAMB.scaffold1263size33697.g12111.t1"/>
    </source>
</evidence>
<evidence type="ECO:0000313" key="8">
    <source>
        <dbReference type="Proteomes" id="UP000887566"/>
    </source>
</evidence>
<evidence type="ECO:0000256" key="1">
    <source>
        <dbReference type="ARBA" id="ARBA00022737"/>
    </source>
</evidence>
<keyword evidence="5" id="KW-0472">Membrane</keyword>
<dbReference type="Pfam" id="PF00147">
    <property type="entry name" value="Fibrinogen_C"/>
    <property type="match status" value="1"/>
</dbReference>
<evidence type="ECO:0000259" key="7">
    <source>
        <dbReference type="PROSITE" id="PS51406"/>
    </source>
</evidence>
<dbReference type="NCBIfam" id="NF040941">
    <property type="entry name" value="GGGWT_bact"/>
    <property type="match status" value="1"/>
</dbReference>
<feature type="domain" description="CUB" evidence="6">
    <location>
        <begin position="608"/>
        <end position="720"/>
    </location>
</feature>
<evidence type="ECO:0000256" key="5">
    <source>
        <dbReference type="SAM" id="Phobius"/>
    </source>
</evidence>